<organism evidence="2 3">
    <name type="scientific">Kordiimonas pumila</name>
    <dbReference type="NCBI Taxonomy" id="2161677"/>
    <lineage>
        <taxon>Bacteria</taxon>
        <taxon>Pseudomonadati</taxon>
        <taxon>Pseudomonadota</taxon>
        <taxon>Alphaproteobacteria</taxon>
        <taxon>Kordiimonadales</taxon>
        <taxon>Kordiimonadaceae</taxon>
        <taxon>Kordiimonas</taxon>
    </lineage>
</organism>
<comment type="caution">
    <text evidence="2">The sequence shown here is derived from an EMBL/GenBank/DDBJ whole genome shotgun (WGS) entry which is preliminary data.</text>
</comment>
<evidence type="ECO:0000256" key="1">
    <source>
        <dbReference type="PROSITE-ProRule" id="PRU00339"/>
    </source>
</evidence>
<gene>
    <name evidence="2" type="ORF">ACFOKA_14480</name>
</gene>
<reference evidence="3" key="1">
    <citation type="journal article" date="2019" name="Int. J. Syst. Evol. Microbiol.">
        <title>The Global Catalogue of Microorganisms (GCM) 10K type strain sequencing project: providing services to taxonomists for standard genome sequencing and annotation.</title>
        <authorList>
            <consortium name="The Broad Institute Genomics Platform"/>
            <consortium name="The Broad Institute Genome Sequencing Center for Infectious Disease"/>
            <person name="Wu L."/>
            <person name="Ma J."/>
        </authorList>
    </citation>
    <scope>NUCLEOTIDE SEQUENCE [LARGE SCALE GENOMIC DNA]</scope>
    <source>
        <strain evidence="3">KCTC 62164</strain>
    </source>
</reference>
<name>A0ABV7D7C8_9PROT</name>
<keyword evidence="1" id="KW-0802">TPR repeat</keyword>
<dbReference type="PANTHER" id="PTHR45588">
    <property type="entry name" value="TPR DOMAIN-CONTAINING PROTEIN"/>
    <property type="match status" value="1"/>
</dbReference>
<dbReference type="Gene3D" id="1.25.40.10">
    <property type="entry name" value="Tetratricopeptide repeat domain"/>
    <property type="match status" value="3"/>
</dbReference>
<dbReference type="SMART" id="SM00028">
    <property type="entry name" value="TPR"/>
    <property type="match status" value="3"/>
</dbReference>
<protein>
    <submittedName>
        <fullName evidence="2">Tetratricopeptide repeat protein</fullName>
    </submittedName>
</protein>
<dbReference type="PANTHER" id="PTHR45588:SF1">
    <property type="entry name" value="WW DOMAIN-CONTAINING PROTEIN"/>
    <property type="match status" value="1"/>
</dbReference>
<dbReference type="PROSITE" id="PS50005">
    <property type="entry name" value="TPR"/>
    <property type="match status" value="1"/>
</dbReference>
<dbReference type="Proteomes" id="UP001595444">
    <property type="component" value="Unassembled WGS sequence"/>
</dbReference>
<keyword evidence="3" id="KW-1185">Reference proteome</keyword>
<feature type="repeat" description="TPR" evidence="1">
    <location>
        <begin position="100"/>
        <end position="133"/>
    </location>
</feature>
<dbReference type="EMBL" id="JBHRSL010000010">
    <property type="protein sequence ID" value="MFC3053118.1"/>
    <property type="molecule type" value="Genomic_DNA"/>
</dbReference>
<sequence>MKPAILPVTLFGSLLLVPTLISDNDSARELPAENYIFEPQAANLNICGKAGAERGTFFKPELMHLLSSAAHAAAPVNNPVSLMPGLDGREFSISSVNPKAQAFFTQGFALMYGFNHWEAIRAFKKAQELDPECAICYWGEAMALGPNINDPAMGPEAVEQALTALDTALAYKDDASLTEAALIDALVMRYSDDETLPRAELDKRFAGAMAEVAAAFPEDEDIAVLYAEALMDTTPWDYWERDFTTPKPAIKRAITQIEKTLASNPDHYGAIHLLIHLYEASTKVKQAEPYADKLAGLAPGSGHLVHMPGHIYFRVGRYVDSLNLNVKAVAVDENYLNQTTGSAIYRYGYYPHNVHFVLVSAQMAGDAKTSLEYAGKIDKLIPLAILKEAEWIAPIKAASYFAYSQFASLDTVMGLEQPPLSQPYLKAMWHYARGAVLAEAGDDRALEEAEQIKILMGAEKVKTSGIPAATILELAGKTIWAKYHMAKGENDKAISLWQDAIVLQDSMPYMEPPFWYYAVEQSLGAALFKAGRFVEAERAFEASLIRHPNSAWSLYGLMRTQTKLGNTEAAAQTKLLLDKASVQKAPLPMMKL</sequence>
<proteinExistence type="predicted"/>
<evidence type="ECO:0000313" key="3">
    <source>
        <dbReference type="Proteomes" id="UP001595444"/>
    </source>
</evidence>
<evidence type="ECO:0000313" key="2">
    <source>
        <dbReference type="EMBL" id="MFC3053118.1"/>
    </source>
</evidence>
<dbReference type="InterPro" id="IPR011990">
    <property type="entry name" value="TPR-like_helical_dom_sf"/>
</dbReference>
<dbReference type="RefSeq" id="WP_194213089.1">
    <property type="nucleotide sequence ID" value="NZ_CP061205.1"/>
</dbReference>
<accession>A0ABV7D7C8</accession>
<dbReference type="SUPFAM" id="SSF48452">
    <property type="entry name" value="TPR-like"/>
    <property type="match status" value="1"/>
</dbReference>
<dbReference type="InterPro" id="IPR019734">
    <property type="entry name" value="TPR_rpt"/>
</dbReference>